<dbReference type="PROSITE" id="PS00622">
    <property type="entry name" value="HTH_LUXR_1"/>
    <property type="match status" value="1"/>
</dbReference>
<dbReference type="OrthoDB" id="1123107at2"/>
<dbReference type="GO" id="GO:0006355">
    <property type="term" value="P:regulation of DNA-templated transcription"/>
    <property type="evidence" value="ECO:0007669"/>
    <property type="project" value="InterPro"/>
</dbReference>
<keyword evidence="6" id="KW-1185">Reference proteome</keyword>
<evidence type="ECO:0000259" key="4">
    <source>
        <dbReference type="PROSITE" id="PS50043"/>
    </source>
</evidence>
<dbReference type="GO" id="GO:0003677">
    <property type="term" value="F:DNA binding"/>
    <property type="evidence" value="ECO:0007669"/>
    <property type="project" value="UniProtKB-KW"/>
</dbReference>
<dbReference type="KEGG" id="paur:FGL86_07000"/>
<dbReference type="Pfam" id="PF00196">
    <property type="entry name" value="GerE"/>
    <property type="match status" value="1"/>
</dbReference>
<evidence type="ECO:0000256" key="2">
    <source>
        <dbReference type="ARBA" id="ARBA00023125"/>
    </source>
</evidence>
<keyword evidence="1" id="KW-0805">Transcription regulation</keyword>
<dbReference type="CDD" id="cd06170">
    <property type="entry name" value="LuxR_C_like"/>
    <property type="match status" value="1"/>
</dbReference>
<organism evidence="5 6">
    <name type="scientific">Pistricoccus aurantiacus</name>
    <dbReference type="NCBI Taxonomy" id="1883414"/>
    <lineage>
        <taxon>Bacteria</taxon>
        <taxon>Pseudomonadati</taxon>
        <taxon>Pseudomonadota</taxon>
        <taxon>Gammaproteobacteria</taxon>
        <taxon>Oceanospirillales</taxon>
        <taxon>Halomonadaceae</taxon>
        <taxon>Pistricoccus</taxon>
    </lineage>
</organism>
<dbReference type="EMBL" id="CP042382">
    <property type="protein sequence ID" value="QEA38848.1"/>
    <property type="molecule type" value="Genomic_DNA"/>
</dbReference>
<dbReference type="PROSITE" id="PS50043">
    <property type="entry name" value="HTH_LUXR_2"/>
    <property type="match status" value="1"/>
</dbReference>
<evidence type="ECO:0000313" key="6">
    <source>
        <dbReference type="Proteomes" id="UP000321272"/>
    </source>
</evidence>
<dbReference type="SUPFAM" id="SSF46894">
    <property type="entry name" value="C-terminal effector domain of the bipartite response regulators"/>
    <property type="match status" value="1"/>
</dbReference>
<dbReference type="PANTHER" id="PTHR44688:SF16">
    <property type="entry name" value="DNA-BINDING TRANSCRIPTIONAL ACTIVATOR DEVR_DOSR"/>
    <property type="match status" value="1"/>
</dbReference>
<feature type="domain" description="HTH luxR-type" evidence="4">
    <location>
        <begin position="310"/>
        <end position="374"/>
    </location>
</feature>
<dbReference type="PANTHER" id="PTHR44688">
    <property type="entry name" value="DNA-BINDING TRANSCRIPTIONAL ACTIVATOR DEVR_DOSR"/>
    <property type="match status" value="1"/>
</dbReference>
<dbReference type="AlphaFoldDB" id="A0A5B8SVR8"/>
<keyword evidence="2" id="KW-0238">DNA-binding</keyword>
<reference evidence="5 6" key="1">
    <citation type="submission" date="2019-06" db="EMBL/GenBank/DDBJ databases">
        <title>Genome analyses of bacteria isolated from kimchi.</title>
        <authorList>
            <person name="Lee S."/>
            <person name="Ahn S."/>
            <person name="Roh S."/>
        </authorList>
    </citation>
    <scope>NUCLEOTIDE SEQUENCE [LARGE SCALE GENOMIC DNA]</scope>
    <source>
        <strain evidence="5 6">CBA4606</strain>
    </source>
</reference>
<keyword evidence="3" id="KW-0804">Transcription</keyword>
<name>A0A5B8SVR8_9GAMM</name>
<sequence>MDPVASAEARIKQLCCLGLGGEVIMPAILEAMHDLVPSYANCFTWSGPRGEMRNSYAENMDELLPLLPFYFEQMYNRREEEVVVSFRDVMRSRVNGRRTVLLLEDRLKSDRRSYYRHDYYNLFLRPANLHQGLNVVVREAGVALGGFGLHRTERDPEFSFEQARPLERLMPFVAHALTAAPRSEASLMDTEREGLIVVDLEGRICHLSKEARRLLIMATRPVISWRTHSAELRLPFPVIRLCRRLYRVFSRGTLERTPPVYHHRNELGGFVFRAYWLNNDGLHQPSPEPASLIGVHLRFQEPLTVRILRRLGAMPALSRRQMQICLLLAMDVSNEQIAARMNMSKHTVVTHTRRIYDKLDVGSRSQLLAKITAT</sequence>
<evidence type="ECO:0000256" key="3">
    <source>
        <dbReference type="ARBA" id="ARBA00023163"/>
    </source>
</evidence>
<accession>A0A5B8SVR8</accession>
<proteinExistence type="predicted"/>
<dbReference type="InterPro" id="IPR036388">
    <property type="entry name" value="WH-like_DNA-bd_sf"/>
</dbReference>
<dbReference type="Proteomes" id="UP000321272">
    <property type="component" value="Chromosome"/>
</dbReference>
<gene>
    <name evidence="5" type="ORF">FGL86_07000</name>
</gene>
<dbReference type="SMART" id="SM00421">
    <property type="entry name" value="HTH_LUXR"/>
    <property type="match status" value="1"/>
</dbReference>
<dbReference type="Gene3D" id="1.10.10.10">
    <property type="entry name" value="Winged helix-like DNA-binding domain superfamily/Winged helix DNA-binding domain"/>
    <property type="match status" value="1"/>
</dbReference>
<protein>
    <submittedName>
        <fullName evidence="5">Helix-turn-helix transcriptional regulator</fullName>
    </submittedName>
</protein>
<evidence type="ECO:0000313" key="5">
    <source>
        <dbReference type="EMBL" id="QEA38848.1"/>
    </source>
</evidence>
<evidence type="ECO:0000256" key="1">
    <source>
        <dbReference type="ARBA" id="ARBA00023015"/>
    </source>
</evidence>
<dbReference type="InterPro" id="IPR016032">
    <property type="entry name" value="Sig_transdc_resp-reg_C-effctor"/>
</dbReference>
<dbReference type="InterPro" id="IPR000792">
    <property type="entry name" value="Tscrpt_reg_LuxR_C"/>
</dbReference>
<dbReference type="PRINTS" id="PR00038">
    <property type="entry name" value="HTHLUXR"/>
</dbReference>
<dbReference type="RefSeq" id="WP_147183904.1">
    <property type="nucleotide sequence ID" value="NZ_CP042382.1"/>
</dbReference>